<dbReference type="EMBL" id="FNEB01000005">
    <property type="protein sequence ID" value="SDI74160.1"/>
    <property type="molecule type" value="Genomic_DNA"/>
</dbReference>
<feature type="transmembrane region" description="Helical" evidence="11">
    <location>
        <begin position="28"/>
        <end position="53"/>
    </location>
</feature>
<feature type="compositionally biased region" description="Low complexity" evidence="10">
    <location>
        <begin position="303"/>
        <end position="313"/>
    </location>
</feature>
<dbReference type="PANTHER" id="PTHR21581:SF6">
    <property type="entry name" value="TRAFFICKING PROTEIN PARTICLE COMPLEX SUBUNIT 12"/>
    <property type="match status" value="1"/>
</dbReference>
<evidence type="ECO:0000256" key="4">
    <source>
        <dbReference type="ARBA" id="ARBA00022960"/>
    </source>
</evidence>
<evidence type="ECO:0000256" key="3">
    <source>
        <dbReference type="ARBA" id="ARBA00022801"/>
    </source>
</evidence>
<dbReference type="PRINTS" id="PR00725">
    <property type="entry name" value="DADACBPTASE1"/>
</dbReference>
<dbReference type="AlphaFoldDB" id="A0A1G8N3K2"/>
<keyword evidence="5" id="KW-0573">Peptidoglycan synthesis</keyword>
<keyword evidence="3" id="KW-0378">Hydrolase</keyword>
<evidence type="ECO:0000256" key="8">
    <source>
        <dbReference type="PIRSR" id="PIRSR618044-2"/>
    </source>
</evidence>
<keyword evidence="11" id="KW-0472">Membrane</keyword>
<feature type="active site" description="Proton acceptor" evidence="7">
    <location>
        <position position="80"/>
    </location>
</feature>
<dbReference type="PANTHER" id="PTHR21581">
    <property type="entry name" value="D-ALANYL-D-ALANINE CARBOXYPEPTIDASE"/>
    <property type="match status" value="1"/>
</dbReference>
<evidence type="ECO:0000256" key="11">
    <source>
        <dbReference type="SAM" id="Phobius"/>
    </source>
</evidence>
<keyword evidence="13" id="KW-0121">Carboxypeptidase</keyword>
<dbReference type="GO" id="GO:0009252">
    <property type="term" value="P:peptidoglycan biosynthetic process"/>
    <property type="evidence" value="ECO:0007669"/>
    <property type="project" value="UniProtKB-KW"/>
</dbReference>
<evidence type="ECO:0000313" key="13">
    <source>
        <dbReference type="EMBL" id="SDI74160.1"/>
    </source>
</evidence>
<evidence type="ECO:0000256" key="1">
    <source>
        <dbReference type="ARBA" id="ARBA00007164"/>
    </source>
</evidence>
<sequence>MKPDRKTGGIEAEKAVIVKDRQWTPGRLGLYFIAAVWMFVVVPLSAVAAPYAAMVIDARTGEVLHSRNADTRLHPASLTKMMTLYIAFEAVERGEISLDTMVSVSANAAAEPPSKLGLKAGQRIKLRYLIRAAAVKSANDAATAIGEAIEGSEAAFARRMNRTAKALGMTRTTFKNMHGLTEEGHLSTARDMTTLGRHLLYDYPQYYNLFSRRSTDAGVREVANTNRRLLAAYKGADGIKTGYTRAAGFNLVASAERGNERVIATVFGGRSSAWRNARVAELLDMGFRRAPNQVAARKPEKPTYTAESGTTTSGAAGKTIRIMTAVRQSLRPKLRPGGTEEPAPVIVAMQDDIKEALQEAQQVSTAQPDTPANVTLASAAPAESITPRIRPKTIAAQAVAPAAEQEVVTRVSTSGGRHWGINVGRYSSQYKAERVLLQTALLEMDTLDGSLRKVVKRSTGFDANFLGLTRETADLACRRLQARQVTCFMVGPPPG</sequence>
<comment type="similarity">
    <text evidence="1 9">Belongs to the peptidase S11 family.</text>
</comment>
<dbReference type="Proteomes" id="UP000199340">
    <property type="component" value="Unassembled WGS sequence"/>
</dbReference>
<dbReference type="GO" id="GO:0008360">
    <property type="term" value="P:regulation of cell shape"/>
    <property type="evidence" value="ECO:0007669"/>
    <property type="project" value="UniProtKB-KW"/>
</dbReference>
<evidence type="ECO:0000256" key="5">
    <source>
        <dbReference type="ARBA" id="ARBA00022984"/>
    </source>
</evidence>
<keyword evidence="4" id="KW-0133">Cell shape</keyword>
<proteinExistence type="inferred from homology"/>
<evidence type="ECO:0000313" key="14">
    <source>
        <dbReference type="Proteomes" id="UP000199340"/>
    </source>
</evidence>
<keyword evidence="2" id="KW-0732">Signal</keyword>
<accession>A0A1G8N3K2</accession>
<organism evidence="13 14">
    <name type="scientific">Lutimaribacter saemankumensis</name>
    <dbReference type="NCBI Taxonomy" id="490829"/>
    <lineage>
        <taxon>Bacteria</taxon>
        <taxon>Pseudomonadati</taxon>
        <taxon>Pseudomonadota</taxon>
        <taxon>Alphaproteobacteria</taxon>
        <taxon>Rhodobacterales</taxon>
        <taxon>Roseobacteraceae</taxon>
        <taxon>Lutimaribacter</taxon>
    </lineage>
</organism>
<dbReference type="GO" id="GO:0009002">
    <property type="term" value="F:serine-type D-Ala-D-Ala carboxypeptidase activity"/>
    <property type="evidence" value="ECO:0007669"/>
    <property type="project" value="InterPro"/>
</dbReference>
<keyword evidence="14" id="KW-1185">Reference proteome</keyword>
<dbReference type="Gene3D" id="3.40.710.10">
    <property type="entry name" value="DD-peptidase/beta-lactamase superfamily"/>
    <property type="match status" value="1"/>
</dbReference>
<evidence type="ECO:0000256" key="6">
    <source>
        <dbReference type="ARBA" id="ARBA00023316"/>
    </source>
</evidence>
<evidence type="ECO:0000256" key="9">
    <source>
        <dbReference type="RuleBase" id="RU004016"/>
    </source>
</evidence>
<dbReference type="InterPro" id="IPR001967">
    <property type="entry name" value="Peptidase_S11_N"/>
</dbReference>
<keyword evidence="13" id="KW-0645">Protease</keyword>
<keyword evidence="6" id="KW-0961">Cell wall biogenesis/degradation</keyword>
<feature type="domain" description="Peptidase S11 D-alanyl-D-alanine carboxypeptidase A N-terminal" evidence="12">
    <location>
        <begin position="51"/>
        <end position="270"/>
    </location>
</feature>
<feature type="active site" evidence="7">
    <location>
        <position position="137"/>
    </location>
</feature>
<evidence type="ECO:0000256" key="7">
    <source>
        <dbReference type="PIRSR" id="PIRSR618044-1"/>
    </source>
</evidence>
<evidence type="ECO:0000256" key="2">
    <source>
        <dbReference type="ARBA" id="ARBA00022729"/>
    </source>
</evidence>
<dbReference type="InterPro" id="IPR018044">
    <property type="entry name" value="Peptidase_S11"/>
</dbReference>
<dbReference type="Pfam" id="PF00768">
    <property type="entry name" value="Peptidase_S11"/>
    <property type="match status" value="1"/>
</dbReference>
<dbReference type="STRING" id="490829.SAMN05421850_10532"/>
<feature type="region of interest" description="Disordered" evidence="10">
    <location>
        <begin position="293"/>
        <end position="313"/>
    </location>
</feature>
<name>A0A1G8N3K2_9RHOB</name>
<keyword evidence="11" id="KW-0812">Transmembrane</keyword>
<dbReference type="GO" id="GO:0006508">
    <property type="term" value="P:proteolysis"/>
    <property type="evidence" value="ECO:0007669"/>
    <property type="project" value="InterPro"/>
</dbReference>
<gene>
    <name evidence="13" type="ORF">SAMN05421850_10532</name>
</gene>
<protein>
    <submittedName>
        <fullName evidence="13">D-alanyl-D-alanine carboxypeptidase</fullName>
    </submittedName>
</protein>
<dbReference type="InterPro" id="IPR012338">
    <property type="entry name" value="Beta-lactam/transpept-like"/>
</dbReference>
<dbReference type="GO" id="GO:0071555">
    <property type="term" value="P:cell wall organization"/>
    <property type="evidence" value="ECO:0007669"/>
    <property type="project" value="UniProtKB-KW"/>
</dbReference>
<evidence type="ECO:0000259" key="12">
    <source>
        <dbReference type="Pfam" id="PF00768"/>
    </source>
</evidence>
<keyword evidence="11" id="KW-1133">Transmembrane helix</keyword>
<feature type="binding site" evidence="8">
    <location>
        <position position="240"/>
    </location>
    <ligand>
        <name>substrate</name>
    </ligand>
</feature>
<feature type="active site" description="Acyl-ester intermediate" evidence="7">
    <location>
        <position position="77"/>
    </location>
</feature>
<dbReference type="SUPFAM" id="SSF56601">
    <property type="entry name" value="beta-lactamase/transpeptidase-like"/>
    <property type="match status" value="1"/>
</dbReference>
<reference evidence="13 14" key="1">
    <citation type="submission" date="2016-10" db="EMBL/GenBank/DDBJ databases">
        <authorList>
            <person name="de Groot N.N."/>
        </authorList>
    </citation>
    <scope>NUCLEOTIDE SEQUENCE [LARGE SCALE GENOMIC DNA]</scope>
    <source>
        <strain evidence="13 14">DSM 28010</strain>
    </source>
</reference>
<evidence type="ECO:0000256" key="10">
    <source>
        <dbReference type="SAM" id="MobiDB-lite"/>
    </source>
</evidence>